<evidence type="ECO:0000256" key="7">
    <source>
        <dbReference type="ARBA" id="ARBA00023136"/>
    </source>
</evidence>
<keyword evidence="6 8" id="KW-1133">Transmembrane helix</keyword>
<dbReference type="InterPro" id="IPR056953">
    <property type="entry name" value="CUT_N"/>
</dbReference>
<evidence type="ECO:0000313" key="12">
    <source>
        <dbReference type="WBParaSite" id="SVE_1025900.1"/>
    </source>
</evidence>
<dbReference type="GO" id="GO:0042302">
    <property type="term" value="F:structural constituent of cuticle"/>
    <property type="evidence" value="ECO:0007669"/>
    <property type="project" value="UniProtKB-KW"/>
</dbReference>
<dbReference type="STRING" id="75913.A0A0K0FMN2"/>
<dbReference type="Proteomes" id="UP000035680">
    <property type="component" value="Unassembled WGS sequence"/>
</dbReference>
<evidence type="ECO:0000256" key="4">
    <source>
        <dbReference type="ARBA" id="ARBA00022692"/>
    </source>
</evidence>
<dbReference type="Pfam" id="PF25301">
    <property type="entry name" value="CUT_C"/>
    <property type="match status" value="1"/>
</dbReference>
<sequence>MSFKSAFYYSVFFLLYQLSNGQGNGYFTTNDYLHSQDLFDEENSVIGVPDIKCNADTIEMRFQTKKKFMGKVYVRGHYNNPECRVDYAQASLEGLPIDGIKLHHGSCDMDRQRVLQPGGMQFSTVLVISFHPLFITKTDRAFNINCLYRESETKVHSELEVSQLQTESIAHDMPVPTCTYTIRKDLLDGPVLKYAKVGDQVVHRWECDSDMYGMLIHSCYVEDGQGEKQMVIDKKGCHTDRLLLGDPTYVENLNMAYREGYVFKFADRVAVRFQCEIKLCAKEGGGCNGITPPVCSHSINGNEITGGMTNNNIPGGKITTTSSSNNLYNAPNKPWSGKKSKRNVKNNNTTIDVKLSKSLDTDLFSQYVYVLDDENTENKEILDFDKRSNSLPLNNDSSVMDFKARVCMSMETLKILILFLVILAFIAAYFIILTILKKRQQKKSKKSTFSNSDTPIYGIRPYTKNGLQTPVVYG</sequence>
<dbReference type="GO" id="GO:0005886">
    <property type="term" value="C:plasma membrane"/>
    <property type="evidence" value="ECO:0007669"/>
    <property type="project" value="UniProtKB-SubCell"/>
</dbReference>
<keyword evidence="2" id="KW-0193">Cuticle</keyword>
<evidence type="ECO:0000256" key="5">
    <source>
        <dbReference type="ARBA" id="ARBA00022729"/>
    </source>
</evidence>
<evidence type="ECO:0000256" key="8">
    <source>
        <dbReference type="SAM" id="Phobius"/>
    </source>
</evidence>
<dbReference type="PANTHER" id="PTHR22907:SF7">
    <property type="entry name" value="ZP DOMAIN-CONTAINING PROTEIN"/>
    <property type="match status" value="1"/>
</dbReference>
<keyword evidence="5 9" id="KW-0732">Signal</keyword>
<dbReference type="AlphaFoldDB" id="A0A0K0FMN2"/>
<evidence type="ECO:0000256" key="6">
    <source>
        <dbReference type="ARBA" id="ARBA00022989"/>
    </source>
</evidence>
<accession>A0A0K0FMN2</accession>
<feature type="domain" description="ZP" evidence="10">
    <location>
        <begin position="52"/>
        <end position="294"/>
    </location>
</feature>
<keyword evidence="4 8" id="KW-0812">Transmembrane</keyword>
<comment type="subcellular location">
    <subcellularLocation>
        <location evidence="1">Cell membrane</location>
        <topology evidence="1">Single-pass type I membrane protein</topology>
    </subcellularLocation>
</comment>
<keyword evidence="11" id="KW-1185">Reference proteome</keyword>
<dbReference type="InterPro" id="IPR057475">
    <property type="entry name" value="CUT_C"/>
</dbReference>
<dbReference type="WBParaSite" id="SVE_1025900.1">
    <property type="protein sequence ID" value="SVE_1025900.1"/>
    <property type="gene ID" value="SVE_1025900"/>
</dbReference>
<dbReference type="InterPro" id="IPR001507">
    <property type="entry name" value="ZP_dom"/>
</dbReference>
<feature type="transmembrane region" description="Helical" evidence="8">
    <location>
        <begin position="415"/>
        <end position="436"/>
    </location>
</feature>
<organism evidence="11 12">
    <name type="scientific">Strongyloides venezuelensis</name>
    <name type="common">Threadworm</name>
    <dbReference type="NCBI Taxonomy" id="75913"/>
    <lineage>
        <taxon>Eukaryota</taxon>
        <taxon>Metazoa</taxon>
        <taxon>Ecdysozoa</taxon>
        <taxon>Nematoda</taxon>
        <taxon>Chromadorea</taxon>
        <taxon>Rhabditida</taxon>
        <taxon>Tylenchina</taxon>
        <taxon>Panagrolaimomorpha</taxon>
        <taxon>Strongyloidoidea</taxon>
        <taxon>Strongyloididae</taxon>
        <taxon>Strongyloides</taxon>
    </lineage>
</organism>
<evidence type="ECO:0000256" key="9">
    <source>
        <dbReference type="SAM" id="SignalP"/>
    </source>
</evidence>
<reference evidence="11" key="1">
    <citation type="submission" date="2014-07" db="EMBL/GenBank/DDBJ databases">
        <authorList>
            <person name="Martin A.A"/>
            <person name="De Silva N."/>
        </authorList>
    </citation>
    <scope>NUCLEOTIDE SEQUENCE</scope>
</reference>
<name>A0A0K0FMN2_STRVS</name>
<dbReference type="PANTHER" id="PTHR22907">
    <property type="entry name" value="GH04558P"/>
    <property type="match status" value="1"/>
</dbReference>
<evidence type="ECO:0000256" key="3">
    <source>
        <dbReference type="ARBA" id="ARBA00022475"/>
    </source>
</evidence>
<dbReference type="InterPro" id="IPR051962">
    <property type="entry name" value="Cuticlin"/>
</dbReference>
<dbReference type="SMART" id="SM00241">
    <property type="entry name" value="ZP"/>
    <property type="match status" value="1"/>
</dbReference>
<evidence type="ECO:0000313" key="11">
    <source>
        <dbReference type="Proteomes" id="UP000035680"/>
    </source>
</evidence>
<reference evidence="12" key="2">
    <citation type="submission" date="2015-08" db="UniProtKB">
        <authorList>
            <consortium name="WormBaseParasite"/>
        </authorList>
    </citation>
    <scope>IDENTIFICATION</scope>
</reference>
<dbReference type="PROSITE" id="PS51034">
    <property type="entry name" value="ZP_2"/>
    <property type="match status" value="1"/>
</dbReference>
<protein>
    <submittedName>
        <fullName evidence="12">ZP domain-containing protein</fullName>
    </submittedName>
</protein>
<feature type="chain" id="PRO_5005329864" evidence="9">
    <location>
        <begin position="22"/>
        <end position="474"/>
    </location>
</feature>
<evidence type="ECO:0000256" key="2">
    <source>
        <dbReference type="ARBA" id="ARBA00022460"/>
    </source>
</evidence>
<proteinExistence type="predicted"/>
<keyword evidence="3" id="KW-1003">Cell membrane</keyword>
<evidence type="ECO:0000259" key="10">
    <source>
        <dbReference type="PROSITE" id="PS51034"/>
    </source>
</evidence>
<keyword evidence="7 8" id="KW-0472">Membrane</keyword>
<feature type="signal peptide" evidence="9">
    <location>
        <begin position="1"/>
        <end position="21"/>
    </location>
</feature>
<dbReference type="Pfam" id="PF25057">
    <property type="entry name" value="CUT_N"/>
    <property type="match status" value="1"/>
</dbReference>
<evidence type="ECO:0000256" key="1">
    <source>
        <dbReference type="ARBA" id="ARBA00004251"/>
    </source>
</evidence>